<keyword evidence="8" id="KW-0282">Flagellum</keyword>
<keyword evidence="3" id="KW-0175">Coiled coil</keyword>
<feature type="domain" description="Flagellar hook-associated protein 2 N-terminal" evidence="6">
    <location>
        <begin position="10"/>
        <end position="105"/>
    </location>
</feature>
<evidence type="ECO:0000256" key="5">
    <source>
        <dbReference type="RuleBase" id="RU362066"/>
    </source>
</evidence>
<dbReference type="InterPro" id="IPR010809">
    <property type="entry name" value="FliD_C"/>
</dbReference>
<keyword evidence="4 5" id="KW-0975">Bacterial flagellum</keyword>
<comment type="subunit">
    <text evidence="2 5">Homopentamer.</text>
</comment>
<dbReference type="EMBL" id="BAAAVV010000006">
    <property type="protein sequence ID" value="GAA3172588.1"/>
    <property type="molecule type" value="Genomic_DNA"/>
</dbReference>
<comment type="similarity">
    <text evidence="1 5">Belongs to the FliD family.</text>
</comment>
<proteinExistence type="inferred from homology"/>
<keyword evidence="8" id="KW-0969">Cilium</keyword>
<evidence type="ECO:0000256" key="3">
    <source>
        <dbReference type="ARBA" id="ARBA00023054"/>
    </source>
</evidence>
<dbReference type="PANTHER" id="PTHR30288">
    <property type="entry name" value="FLAGELLAR CAP/ASSEMBLY PROTEIN FLID"/>
    <property type="match status" value="1"/>
</dbReference>
<dbReference type="Pfam" id="PF02465">
    <property type="entry name" value="FliD_N"/>
    <property type="match status" value="1"/>
</dbReference>
<dbReference type="InterPro" id="IPR040026">
    <property type="entry name" value="FliD"/>
</dbReference>
<comment type="subcellular location">
    <subcellularLocation>
        <location evidence="5">Secreted</location>
    </subcellularLocation>
    <subcellularLocation>
        <location evidence="5">Bacterial flagellum</location>
    </subcellularLocation>
</comment>
<keyword evidence="8" id="KW-0966">Cell projection</keyword>
<dbReference type="Proteomes" id="UP001499924">
    <property type="component" value="Unassembled WGS sequence"/>
</dbReference>
<evidence type="ECO:0000313" key="9">
    <source>
        <dbReference type="Proteomes" id="UP001499924"/>
    </source>
</evidence>
<protein>
    <recommendedName>
        <fullName evidence="5">Flagellar hook-associated protein 2</fullName>
        <shortName evidence="5">HAP2</shortName>
    </recommendedName>
    <alternativeName>
        <fullName evidence="5">Flagellar cap protein</fullName>
    </alternativeName>
</protein>
<evidence type="ECO:0000256" key="2">
    <source>
        <dbReference type="ARBA" id="ARBA00011255"/>
    </source>
</evidence>
<name>A0ABP6PAA6_9ACTN</name>
<keyword evidence="5" id="KW-0964">Secreted</keyword>
<comment type="caution">
    <text evidence="8">The sequence shown here is derived from an EMBL/GenBank/DDBJ whole genome shotgun (WGS) entry which is preliminary data.</text>
</comment>
<dbReference type="RefSeq" id="WP_344689509.1">
    <property type="nucleotide sequence ID" value="NZ_BAAAVV010000006.1"/>
</dbReference>
<comment type="function">
    <text evidence="5">Required for morphogenesis and for the elongation of the flagellar filament by facilitating polymerization of the flagellin monomers at the tip of growing filament. Forms a capping structure, which prevents flagellin subunits (transported through the central channel of the flagellum) from leaking out without polymerization at the distal end.</text>
</comment>
<evidence type="ECO:0000259" key="6">
    <source>
        <dbReference type="Pfam" id="PF02465"/>
    </source>
</evidence>
<keyword evidence="9" id="KW-1185">Reference proteome</keyword>
<gene>
    <name evidence="8" type="primary">fliD</name>
    <name evidence="8" type="ORF">GCM10010531_27620</name>
</gene>
<dbReference type="InterPro" id="IPR003481">
    <property type="entry name" value="FliD_N"/>
</dbReference>
<feature type="domain" description="Flagellar hook-associated protein 2 C-terminal" evidence="7">
    <location>
        <begin position="203"/>
        <end position="442"/>
    </location>
</feature>
<reference evidence="9" key="1">
    <citation type="journal article" date="2019" name="Int. J. Syst. Evol. Microbiol.">
        <title>The Global Catalogue of Microorganisms (GCM) 10K type strain sequencing project: providing services to taxonomists for standard genome sequencing and annotation.</title>
        <authorList>
            <consortium name="The Broad Institute Genomics Platform"/>
            <consortium name="The Broad Institute Genome Sequencing Center for Infectious Disease"/>
            <person name="Wu L."/>
            <person name="Ma J."/>
        </authorList>
    </citation>
    <scope>NUCLEOTIDE SEQUENCE [LARGE SCALE GENOMIC DNA]</scope>
    <source>
        <strain evidence="9">JCM 15614</strain>
    </source>
</reference>
<organism evidence="8 9">
    <name type="scientific">Blastococcus jejuensis</name>
    <dbReference type="NCBI Taxonomy" id="351224"/>
    <lineage>
        <taxon>Bacteria</taxon>
        <taxon>Bacillati</taxon>
        <taxon>Actinomycetota</taxon>
        <taxon>Actinomycetes</taxon>
        <taxon>Geodermatophilales</taxon>
        <taxon>Geodermatophilaceae</taxon>
        <taxon>Blastococcus</taxon>
    </lineage>
</organism>
<accession>A0ABP6PAA6</accession>
<evidence type="ECO:0000256" key="4">
    <source>
        <dbReference type="ARBA" id="ARBA00023143"/>
    </source>
</evidence>
<dbReference type="PANTHER" id="PTHR30288:SF0">
    <property type="entry name" value="FLAGELLAR HOOK-ASSOCIATED PROTEIN 2"/>
    <property type="match status" value="1"/>
</dbReference>
<evidence type="ECO:0000313" key="8">
    <source>
        <dbReference type="EMBL" id="GAA3172588.1"/>
    </source>
</evidence>
<evidence type="ECO:0000259" key="7">
    <source>
        <dbReference type="Pfam" id="PF07195"/>
    </source>
</evidence>
<evidence type="ECO:0000256" key="1">
    <source>
        <dbReference type="ARBA" id="ARBA00009764"/>
    </source>
</evidence>
<sequence>MSMSVDGLVSGMDTTALITQLIQAEAGPQTALKTRLKTTELAASAYRTVNTTFAAVRAAAETALKADSWTATKATSSDSSVAVSTTASTATGSLAFSVEKVAKAHAVVNRNTGVWTSATAAYGAPTIEVFDSLGASKGTITVGGTGTLTDAAAAINAGSLGLSAAVVEISPTEFALQVTAKTTGTAEKFTLTGSGTFGVTTEAQNAELKIGDGGAGAYSVVSASNTFASVLPGATITVSKANPGAAVTVSVNSDPDAVASKVQSLVDAVNSALTTVKTYTSNAKGSTAALKGDFSVSQLSGQLLDAVSFAIGADGSPAQVGFELSKDGKITFDKATFLAALKDDPAMAQRMVGGTAAGNGPDTLAGTADDVAASGIAGRLLAVAKAASDSTTGSLIKLAEGQDSMVQDIQDRIEAWDLRLAKRKEMLTRQFTAMETALSSLKNQSTWLAGQINSLPSYS</sequence>
<dbReference type="Pfam" id="PF07195">
    <property type="entry name" value="FliD_C"/>
    <property type="match status" value="1"/>
</dbReference>